<name>U6MP09_9EIME</name>
<dbReference type="EMBL" id="HG722917">
    <property type="protein sequence ID" value="CDJ64194.1"/>
    <property type="molecule type" value="Genomic_DNA"/>
</dbReference>
<reference evidence="4" key="2">
    <citation type="submission" date="2013-10" db="EMBL/GenBank/DDBJ databases">
        <authorList>
            <person name="Aslett M."/>
        </authorList>
    </citation>
    <scope>NUCLEOTIDE SEQUENCE [LARGE SCALE GENOMIC DNA]</scope>
    <source>
        <strain evidence="4">Houghton</strain>
    </source>
</reference>
<feature type="compositionally biased region" description="Polar residues" evidence="3">
    <location>
        <begin position="115"/>
        <end position="128"/>
    </location>
</feature>
<keyword evidence="2" id="KW-0698">rRNA processing</keyword>
<feature type="region of interest" description="Disordered" evidence="3">
    <location>
        <begin position="115"/>
        <end position="205"/>
    </location>
</feature>
<sequence length="205" mass="22507">MHQRHQEAEPIFREAAAAVLAQWTLLNLAVEQGWGGRDSHRKRQKLYEDLIAEFRENKNVDVEDLACTLSERLASDFSVSVEDDSDLEVAQLLVDLHEQISRGCFDLASVVKQQQSQRATSSAKSQCGNAREAEADCSMSEGSDAEGEIEDLMSSVEIAPSPNEGIASTRSRQTAGATNELQPEEHHSGADGWTTVQAGGRRKPR</sequence>
<dbReference type="OrthoDB" id="263560at2759"/>
<evidence type="ECO:0000256" key="1">
    <source>
        <dbReference type="ARBA" id="ARBA00006524"/>
    </source>
</evidence>
<dbReference type="InterPro" id="IPR019398">
    <property type="entry name" value="Pre-rRNA_process_TSR2"/>
</dbReference>
<dbReference type="RefSeq" id="XP_013432661.1">
    <property type="nucleotide sequence ID" value="XM_013577207.1"/>
</dbReference>
<protein>
    <recommendedName>
        <fullName evidence="6">Pre-rRNA-processing protein TSR2</fullName>
    </recommendedName>
</protein>
<dbReference type="GeneID" id="25476437"/>
<feature type="compositionally biased region" description="Polar residues" evidence="3">
    <location>
        <begin position="166"/>
        <end position="181"/>
    </location>
</feature>
<gene>
    <name evidence="4" type="ORF">ENH_00062990</name>
</gene>
<evidence type="ECO:0000313" key="4">
    <source>
        <dbReference type="EMBL" id="CDJ64194.1"/>
    </source>
</evidence>
<evidence type="ECO:0000313" key="5">
    <source>
        <dbReference type="Proteomes" id="UP000030754"/>
    </source>
</evidence>
<dbReference type="PANTHER" id="PTHR21250">
    <property type="entry name" value="PRE-RRNA-PROCESSING PROTEIN TSR2 HOMOLOG"/>
    <property type="match status" value="1"/>
</dbReference>
<evidence type="ECO:0000256" key="2">
    <source>
        <dbReference type="ARBA" id="ARBA00022552"/>
    </source>
</evidence>
<keyword evidence="5" id="KW-1185">Reference proteome</keyword>
<accession>U6MP09</accession>
<dbReference type="VEuPathDB" id="ToxoDB:ENH_00062990"/>
<evidence type="ECO:0008006" key="6">
    <source>
        <dbReference type="Google" id="ProtNLM"/>
    </source>
</evidence>
<comment type="similarity">
    <text evidence="1">Belongs to the TSR2 family.</text>
</comment>
<dbReference type="Proteomes" id="UP000030754">
    <property type="component" value="Unassembled WGS sequence"/>
</dbReference>
<organism evidence="4 5">
    <name type="scientific">Eimeria necatrix</name>
    <dbReference type="NCBI Taxonomy" id="51315"/>
    <lineage>
        <taxon>Eukaryota</taxon>
        <taxon>Sar</taxon>
        <taxon>Alveolata</taxon>
        <taxon>Apicomplexa</taxon>
        <taxon>Conoidasida</taxon>
        <taxon>Coccidia</taxon>
        <taxon>Eucoccidiorida</taxon>
        <taxon>Eimeriorina</taxon>
        <taxon>Eimeriidae</taxon>
        <taxon>Eimeria</taxon>
    </lineage>
</organism>
<evidence type="ECO:0000256" key="3">
    <source>
        <dbReference type="SAM" id="MobiDB-lite"/>
    </source>
</evidence>
<dbReference type="Pfam" id="PF10273">
    <property type="entry name" value="WGG"/>
    <property type="match status" value="1"/>
</dbReference>
<reference evidence="4" key="1">
    <citation type="submission" date="2013-10" db="EMBL/GenBank/DDBJ databases">
        <title>Genomic analysis of the causative agents of coccidiosis in chickens.</title>
        <authorList>
            <person name="Reid A.J."/>
            <person name="Blake D."/>
            <person name="Billington K."/>
            <person name="Browne H."/>
            <person name="Dunn M."/>
            <person name="Hung S."/>
            <person name="Kawahara F."/>
            <person name="Miranda-Saavedra D."/>
            <person name="Mourier T."/>
            <person name="Nagra H."/>
            <person name="Otto T.D."/>
            <person name="Rawlings N."/>
            <person name="Sanchez A."/>
            <person name="Sanders M."/>
            <person name="Subramaniam C."/>
            <person name="Tay Y."/>
            <person name="Dear P."/>
            <person name="Doerig C."/>
            <person name="Gruber A."/>
            <person name="Parkinson J."/>
            <person name="Shirley M."/>
            <person name="Wan K.L."/>
            <person name="Berriman M."/>
            <person name="Tomley F."/>
            <person name="Pain A."/>
        </authorList>
    </citation>
    <scope>NUCLEOTIDE SEQUENCE [LARGE SCALE GENOMIC DNA]</scope>
    <source>
        <strain evidence="4">Houghton</strain>
    </source>
</reference>
<dbReference type="AlphaFoldDB" id="U6MP09"/>
<dbReference type="GO" id="GO:0006364">
    <property type="term" value="P:rRNA processing"/>
    <property type="evidence" value="ECO:0007669"/>
    <property type="project" value="UniProtKB-KW"/>
</dbReference>
<proteinExistence type="inferred from homology"/>